<dbReference type="InterPro" id="IPR043128">
    <property type="entry name" value="Rev_trsase/Diguanyl_cyclase"/>
</dbReference>
<dbReference type="InterPro" id="IPR000160">
    <property type="entry name" value="GGDEF_dom"/>
</dbReference>
<evidence type="ECO:0000259" key="6">
    <source>
        <dbReference type="PROSITE" id="PS50887"/>
    </source>
</evidence>
<dbReference type="InterPro" id="IPR050469">
    <property type="entry name" value="Diguanylate_Cyclase"/>
</dbReference>
<accession>A0AAW7ZGV4</accession>
<dbReference type="SUPFAM" id="SSF55073">
    <property type="entry name" value="Nucleotide cyclase"/>
    <property type="match status" value="1"/>
</dbReference>
<dbReference type="PROSITE" id="PS50887">
    <property type="entry name" value="GGDEF"/>
    <property type="match status" value="1"/>
</dbReference>
<dbReference type="EMBL" id="JARPTC010000023">
    <property type="protein sequence ID" value="MDO7788690.1"/>
    <property type="molecule type" value="Genomic_DNA"/>
</dbReference>
<dbReference type="Gene3D" id="3.30.70.270">
    <property type="match status" value="1"/>
</dbReference>
<dbReference type="EC" id="2.7.7.65" evidence="7"/>
<protein>
    <submittedName>
        <fullName evidence="7">Diguanylate cyclase</fullName>
        <ecNumber evidence="7">2.7.7.65</ecNumber>
    </submittedName>
</protein>
<keyword evidence="4 5" id="KW-0472">Membrane</keyword>
<feature type="transmembrane region" description="Helical" evidence="5">
    <location>
        <begin position="12"/>
        <end position="35"/>
    </location>
</feature>
<dbReference type="FunFam" id="3.30.70.270:FF:000001">
    <property type="entry name" value="Diguanylate cyclase domain protein"/>
    <property type="match status" value="1"/>
</dbReference>
<comment type="caution">
    <text evidence="7">The sequence shown here is derived from an EMBL/GenBank/DDBJ whole genome shotgun (WGS) entry which is preliminary data.</text>
</comment>
<gene>
    <name evidence="7" type="ORF">P6N53_15785</name>
</gene>
<dbReference type="PANTHER" id="PTHR45138">
    <property type="entry name" value="REGULATORY COMPONENTS OF SENSORY TRANSDUCTION SYSTEM"/>
    <property type="match status" value="1"/>
</dbReference>
<organism evidence="7 8">
    <name type="scientific">Desulforamulus aquiferis</name>
    <dbReference type="NCBI Taxonomy" id="1397668"/>
    <lineage>
        <taxon>Bacteria</taxon>
        <taxon>Bacillati</taxon>
        <taxon>Bacillota</taxon>
        <taxon>Clostridia</taxon>
        <taxon>Eubacteriales</taxon>
        <taxon>Peptococcaceae</taxon>
        <taxon>Desulforamulus</taxon>
    </lineage>
</organism>
<evidence type="ECO:0000313" key="8">
    <source>
        <dbReference type="Proteomes" id="UP001172911"/>
    </source>
</evidence>
<dbReference type="GO" id="GO:0005886">
    <property type="term" value="C:plasma membrane"/>
    <property type="evidence" value="ECO:0007669"/>
    <property type="project" value="TreeGrafter"/>
</dbReference>
<keyword evidence="3 5" id="KW-1133">Transmembrane helix</keyword>
<sequence>MKTIFSGSITKRYLLALGLIAFLSITAYFNLYYLIKTQKMSAAVINESGRQRMLLQKTALLCLQLVNSQDTDEREAIRLQISLAIDTMESAHYGLIYGSKELNLPGNPPSNIHSIYFDPPVPLDMLLSNFIAHVRDFVREPDSNLSRNNPHLEYILKSSQGDLLRSLDIIVKEYQIHSESQIARLQRLEAILLFTTLSVLIFEALFIFRPLVRRIRQETVMLADSNKRLRNLSTIDGLTSIANRRHFDYYIDSEWSRAIRDASWISVIMIDIDYFKNYNDTYGHQTGDACLKAVAKELSDNVKRPGDLVARYGGEEFVVVLPDTDLAGATKVAENLRACIEKLAIPHATSSVSQVVTVSLGVATTIPTRQSLSSSLVSQADKALYQAKHEGRNRVKQSESIITAVMPLQNFN</sequence>
<dbReference type="GO" id="GO:0052621">
    <property type="term" value="F:diguanylate cyclase activity"/>
    <property type="evidence" value="ECO:0007669"/>
    <property type="project" value="UniProtKB-EC"/>
</dbReference>
<dbReference type="NCBIfam" id="TIGR00254">
    <property type="entry name" value="GGDEF"/>
    <property type="match status" value="1"/>
</dbReference>
<reference evidence="7" key="2">
    <citation type="submission" date="2023-03" db="EMBL/GenBank/DDBJ databases">
        <authorList>
            <person name="Zhang Z."/>
        </authorList>
    </citation>
    <scope>NUCLEOTIDE SEQUENCE</scope>
    <source>
        <strain evidence="7">DSA</strain>
    </source>
</reference>
<dbReference type="PANTHER" id="PTHR45138:SF9">
    <property type="entry name" value="DIGUANYLATE CYCLASE DGCM-RELATED"/>
    <property type="match status" value="1"/>
</dbReference>
<reference evidence="7" key="1">
    <citation type="journal article" date="2023" name="J. Hazard. Mater.">
        <title>Anaerobic biodegradation of pyrene and benzo[a]pyrene by a new sulfate-reducing Desulforamulus aquiferis strain DSA.</title>
        <authorList>
            <person name="Zhang Z."/>
            <person name="Sun J."/>
            <person name="Gong X."/>
            <person name="Wang C."/>
            <person name="Wang H."/>
        </authorList>
    </citation>
    <scope>NUCLEOTIDE SEQUENCE</scope>
    <source>
        <strain evidence="7">DSA</strain>
    </source>
</reference>
<evidence type="ECO:0000256" key="5">
    <source>
        <dbReference type="SAM" id="Phobius"/>
    </source>
</evidence>
<dbReference type="GO" id="GO:1902201">
    <property type="term" value="P:negative regulation of bacterial-type flagellum-dependent cell motility"/>
    <property type="evidence" value="ECO:0007669"/>
    <property type="project" value="TreeGrafter"/>
</dbReference>
<dbReference type="RefSeq" id="WP_304544842.1">
    <property type="nucleotide sequence ID" value="NZ_JARPTC010000023.1"/>
</dbReference>
<keyword evidence="7" id="KW-0548">Nucleotidyltransferase</keyword>
<comment type="subcellular location">
    <subcellularLocation>
        <location evidence="1">Membrane</location>
        <topology evidence="1">Multi-pass membrane protein</topology>
    </subcellularLocation>
</comment>
<proteinExistence type="predicted"/>
<dbReference type="Proteomes" id="UP001172911">
    <property type="component" value="Unassembled WGS sequence"/>
</dbReference>
<dbReference type="Pfam" id="PF13675">
    <property type="entry name" value="PilJ"/>
    <property type="match status" value="1"/>
</dbReference>
<dbReference type="CDD" id="cd01949">
    <property type="entry name" value="GGDEF"/>
    <property type="match status" value="1"/>
</dbReference>
<feature type="domain" description="GGDEF" evidence="6">
    <location>
        <begin position="263"/>
        <end position="400"/>
    </location>
</feature>
<evidence type="ECO:0000256" key="2">
    <source>
        <dbReference type="ARBA" id="ARBA00022692"/>
    </source>
</evidence>
<evidence type="ECO:0000313" key="7">
    <source>
        <dbReference type="EMBL" id="MDO7788690.1"/>
    </source>
</evidence>
<dbReference type="InterPro" id="IPR029787">
    <property type="entry name" value="Nucleotide_cyclase"/>
</dbReference>
<keyword evidence="8" id="KW-1185">Reference proteome</keyword>
<evidence type="ECO:0000256" key="4">
    <source>
        <dbReference type="ARBA" id="ARBA00023136"/>
    </source>
</evidence>
<evidence type="ECO:0000256" key="1">
    <source>
        <dbReference type="ARBA" id="ARBA00004141"/>
    </source>
</evidence>
<keyword evidence="2 5" id="KW-0812">Transmembrane</keyword>
<dbReference type="SMART" id="SM00267">
    <property type="entry name" value="GGDEF"/>
    <property type="match status" value="1"/>
</dbReference>
<feature type="transmembrane region" description="Helical" evidence="5">
    <location>
        <begin position="190"/>
        <end position="208"/>
    </location>
</feature>
<dbReference type="Pfam" id="PF00990">
    <property type="entry name" value="GGDEF"/>
    <property type="match status" value="1"/>
</dbReference>
<dbReference type="InterPro" id="IPR029095">
    <property type="entry name" value="NarX-like_N"/>
</dbReference>
<evidence type="ECO:0000256" key="3">
    <source>
        <dbReference type="ARBA" id="ARBA00022989"/>
    </source>
</evidence>
<dbReference type="AlphaFoldDB" id="A0AAW7ZGV4"/>
<name>A0AAW7ZGV4_9FIRM</name>
<dbReference type="GO" id="GO:0043709">
    <property type="term" value="P:cell adhesion involved in single-species biofilm formation"/>
    <property type="evidence" value="ECO:0007669"/>
    <property type="project" value="TreeGrafter"/>
</dbReference>
<keyword evidence="7" id="KW-0808">Transferase</keyword>